<name>A0A367XDS8_9PROT</name>
<evidence type="ECO:0000313" key="1">
    <source>
        <dbReference type="EMBL" id="RCK51784.1"/>
    </source>
</evidence>
<sequence length="91" mass="9691">MSWVEHFALGGILVFAATISLLAAGNILHDPANGPTISLSGGTPMYHFDKLHRSSSQACLAGCEMMVVKRTPVDVQKNASSDLFAADFQVK</sequence>
<organism evidence="1 2">
    <name type="scientific">Thalassospira profundimaris</name>
    <dbReference type="NCBI Taxonomy" id="502049"/>
    <lineage>
        <taxon>Bacteria</taxon>
        <taxon>Pseudomonadati</taxon>
        <taxon>Pseudomonadota</taxon>
        <taxon>Alphaproteobacteria</taxon>
        <taxon>Rhodospirillales</taxon>
        <taxon>Thalassospiraceae</taxon>
        <taxon>Thalassospira</taxon>
    </lineage>
</organism>
<dbReference type="AlphaFoldDB" id="A0A367XDS8"/>
<dbReference type="OrthoDB" id="7359108at2"/>
<dbReference type="EMBL" id="JPWH01000005">
    <property type="protein sequence ID" value="RCK51784.1"/>
    <property type="molecule type" value="Genomic_DNA"/>
</dbReference>
<gene>
    <name evidence="1" type="ORF">TH25_09000</name>
</gene>
<proteinExistence type="predicted"/>
<dbReference type="RefSeq" id="WP_114087986.1">
    <property type="nucleotide sequence ID" value="NZ_JPWH01000005.1"/>
</dbReference>
<reference evidence="1 2" key="1">
    <citation type="submission" date="2014-07" db="EMBL/GenBank/DDBJ databases">
        <title>Draft genome sequence of Thalassospira profundimaris S25-3-2.</title>
        <authorList>
            <person name="Lai Q."/>
            <person name="Shao Z."/>
        </authorList>
    </citation>
    <scope>NUCLEOTIDE SEQUENCE [LARGE SCALE GENOMIC DNA]</scope>
    <source>
        <strain evidence="1 2">S25-3-2</strain>
    </source>
</reference>
<accession>A0A367XDS8</accession>
<comment type="caution">
    <text evidence="1">The sequence shown here is derived from an EMBL/GenBank/DDBJ whole genome shotgun (WGS) entry which is preliminary data.</text>
</comment>
<evidence type="ECO:0000313" key="2">
    <source>
        <dbReference type="Proteomes" id="UP000252517"/>
    </source>
</evidence>
<protein>
    <submittedName>
        <fullName evidence="1">Uncharacterized protein</fullName>
    </submittedName>
</protein>
<dbReference type="Proteomes" id="UP000252517">
    <property type="component" value="Unassembled WGS sequence"/>
</dbReference>